<dbReference type="SUPFAM" id="SSF56024">
    <property type="entry name" value="Phospholipase D/nuclease"/>
    <property type="match status" value="2"/>
</dbReference>
<dbReference type="Pfam" id="PF13091">
    <property type="entry name" value="PLDc_2"/>
    <property type="match status" value="2"/>
</dbReference>
<dbReference type="EMBL" id="RQXU01000016">
    <property type="protein sequence ID" value="RRH85578.1"/>
    <property type="molecule type" value="Genomic_DNA"/>
</dbReference>
<proteinExistence type="predicted"/>
<evidence type="ECO:0000259" key="1">
    <source>
        <dbReference type="PROSITE" id="PS50035"/>
    </source>
</evidence>
<feature type="domain" description="PLD phosphodiesterase" evidence="1">
    <location>
        <begin position="223"/>
        <end position="250"/>
    </location>
</feature>
<dbReference type="InterPro" id="IPR025202">
    <property type="entry name" value="PLD-like_dom"/>
</dbReference>
<accession>A0A3P3EJL7</accession>
<evidence type="ECO:0000313" key="2">
    <source>
        <dbReference type="EMBL" id="RRH85578.1"/>
    </source>
</evidence>
<dbReference type="GO" id="GO:0030572">
    <property type="term" value="F:phosphatidyltransferase activity"/>
    <property type="evidence" value="ECO:0007669"/>
    <property type="project" value="UniProtKB-ARBA"/>
</dbReference>
<dbReference type="SMART" id="SM00155">
    <property type="entry name" value="PLDc"/>
    <property type="match status" value="2"/>
</dbReference>
<dbReference type="PANTHER" id="PTHR21248">
    <property type="entry name" value="CARDIOLIPIN SYNTHASE"/>
    <property type="match status" value="1"/>
</dbReference>
<dbReference type="CDD" id="cd09113">
    <property type="entry name" value="PLDc_ymdC_like_2"/>
    <property type="match status" value="1"/>
</dbReference>
<comment type="caution">
    <text evidence="2">The sequence shown here is derived from an EMBL/GenBank/DDBJ whole genome shotgun (WGS) entry which is preliminary data.</text>
</comment>
<sequence length="576" mass="61942">MSTRTATSSRWAPPPMPAGRRWRNGNACMPCFSRRPRRCAMRDRPDLSPARIERRCSGMVGRCMLAVAAALLAACTSLALDVPRVPSHAFDQPLLTSLGRTYFPRLASAPGQSGFHLLVSGPEAFAARGALAEAAERSLDLQYYSVADDSTATLLLDGAMRAAQRGVRVRLLVDDLNVGDRESHLAILAAHPNMEVRLFNPFSQRGSFGLAQVLELLGDGERLNRRMHNKLWIADGAVAVMGGRNLGNAYFNVSQERDFADLDVLAAGPVVADVSRSFDRYWNSRGAVPIAAIAGPAPSPGELRQARAGIAAQAADFRESGYVRSLRKTAFGALVRTGQVPLVVAPAEALSDVPVDPFAGSLETTSAIFPVLRKAVEKARHEVILVSPYLVPGATGVQVLCGLARRGVRVRILTNSLASTDVPVVHAGYARYRPQMLACGVALYELRPGGPGARSPRLGLSSGASLHAKAVVVDGEAVFIGSMNLDPRSSKINTEVALRIESQELGRQLTVLFGEATTLDQVFEVELDEPGNAASSLHWQSLEDDRPVRYSSDPLASAWRVWMARFLGELAPEALL</sequence>
<gene>
    <name evidence="2" type="ORF">EH244_22880</name>
</gene>
<evidence type="ECO:0000313" key="3">
    <source>
        <dbReference type="Proteomes" id="UP000271590"/>
    </source>
</evidence>
<protein>
    <submittedName>
        <fullName evidence="2">Phospholipase D family protein</fullName>
    </submittedName>
</protein>
<reference evidence="2 3" key="1">
    <citation type="submission" date="2018-11" db="EMBL/GenBank/DDBJ databases">
        <title>The genome of Variovorax sp T529.</title>
        <authorList>
            <person name="Gao J."/>
        </authorList>
    </citation>
    <scope>NUCLEOTIDE SEQUENCE [LARGE SCALE GENOMIC DNA]</scope>
    <source>
        <strain evidence="2 3">T529</strain>
    </source>
</reference>
<dbReference type="AlphaFoldDB" id="A0A3P3EJL7"/>
<name>A0A3P3EJL7_9BURK</name>
<dbReference type="Gene3D" id="3.30.870.10">
    <property type="entry name" value="Endonuclease Chain A"/>
    <property type="match status" value="2"/>
</dbReference>
<dbReference type="PROSITE" id="PS50035">
    <property type="entry name" value="PLD"/>
    <property type="match status" value="2"/>
</dbReference>
<dbReference type="GO" id="GO:0032049">
    <property type="term" value="P:cardiolipin biosynthetic process"/>
    <property type="evidence" value="ECO:0007669"/>
    <property type="project" value="UniProtKB-ARBA"/>
</dbReference>
<feature type="domain" description="PLD phosphodiesterase" evidence="1">
    <location>
        <begin position="462"/>
        <end position="489"/>
    </location>
</feature>
<organism evidence="2 3">
    <name type="scientific">Variovorax beijingensis</name>
    <dbReference type="NCBI Taxonomy" id="2496117"/>
    <lineage>
        <taxon>Bacteria</taxon>
        <taxon>Pseudomonadati</taxon>
        <taxon>Pseudomonadota</taxon>
        <taxon>Betaproteobacteria</taxon>
        <taxon>Burkholderiales</taxon>
        <taxon>Comamonadaceae</taxon>
        <taxon>Variovorax</taxon>
    </lineage>
</organism>
<dbReference type="CDD" id="cd09111">
    <property type="entry name" value="PLDc_ymdC_like_1"/>
    <property type="match status" value="1"/>
</dbReference>
<dbReference type="PANTHER" id="PTHR21248:SF12">
    <property type="entry name" value="CARDIOLIPIN SYNTHASE C"/>
    <property type="match status" value="1"/>
</dbReference>
<dbReference type="InterPro" id="IPR001736">
    <property type="entry name" value="PLipase_D/transphosphatidylase"/>
</dbReference>
<dbReference type="Proteomes" id="UP000271590">
    <property type="component" value="Unassembled WGS sequence"/>
</dbReference>